<dbReference type="CDD" id="cd05233">
    <property type="entry name" value="SDR_c"/>
    <property type="match status" value="1"/>
</dbReference>
<dbReference type="OrthoDB" id="1933717at2759"/>
<comment type="caution">
    <text evidence="3">The sequence shown here is derived from an EMBL/GenBank/DDBJ whole genome shotgun (WGS) entry which is preliminary data.</text>
</comment>
<keyword evidence="4" id="KW-1185">Reference proteome</keyword>
<gene>
    <name evidence="3" type="ORF">G7Z17_g5389</name>
</gene>
<evidence type="ECO:0000256" key="1">
    <source>
        <dbReference type="ARBA" id="ARBA00006484"/>
    </source>
</evidence>
<reference evidence="3" key="1">
    <citation type="submission" date="2020-03" db="EMBL/GenBank/DDBJ databases">
        <title>Draft Genome Sequence of Cylindrodendrum hubeiense.</title>
        <authorList>
            <person name="Buettner E."/>
            <person name="Kellner H."/>
        </authorList>
    </citation>
    <scope>NUCLEOTIDE SEQUENCE</scope>
    <source>
        <strain evidence="3">IHI 201604</strain>
    </source>
</reference>
<keyword evidence="2" id="KW-0560">Oxidoreductase</keyword>
<dbReference type="PANTHER" id="PTHR42901">
    <property type="entry name" value="ALCOHOL DEHYDROGENASE"/>
    <property type="match status" value="1"/>
</dbReference>
<dbReference type="GO" id="GO:0016491">
    <property type="term" value="F:oxidoreductase activity"/>
    <property type="evidence" value="ECO:0007669"/>
    <property type="project" value="UniProtKB-KW"/>
</dbReference>
<dbReference type="EMBL" id="JAANBB010000089">
    <property type="protein sequence ID" value="KAF7550911.1"/>
    <property type="molecule type" value="Genomic_DNA"/>
</dbReference>
<dbReference type="Gene3D" id="3.40.50.720">
    <property type="entry name" value="NAD(P)-binding Rossmann-like Domain"/>
    <property type="match status" value="1"/>
</dbReference>
<name>A0A9P5H6T9_9HYPO</name>
<accession>A0A9P5H6T9</accession>
<dbReference type="InterPro" id="IPR002347">
    <property type="entry name" value="SDR_fam"/>
</dbReference>
<evidence type="ECO:0000313" key="4">
    <source>
        <dbReference type="Proteomes" id="UP000722485"/>
    </source>
</evidence>
<organism evidence="3 4">
    <name type="scientific">Cylindrodendrum hubeiense</name>
    <dbReference type="NCBI Taxonomy" id="595255"/>
    <lineage>
        <taxon>Eukaryota</taxon>
        <taxon>Fungi</taxon>
        <taxon>Dikarya</taxon>
        <taxon>Ascomycota</taxon>
        <taxon>Pezizomycotina</taxon>
        <taxon>Sordariomycetes</taxon>
        <taxon>Hypocreomycetidae</taxon>
        <taxon>Hypocreales</taxon>
        <taxon>Nectriaceae</taxon>
        <taxon>Cylindrodendrum</taxon>
    </lineage>
</organism>
<sequence>MPFPPYTKTFHTASYSSIDPSRPDLSTAGKVVLITGGGFIIGPRIAHAFATSGATKIAILGRTVYSLEQTKQEIEAAHAGVTVHTFAADISDEAAVHEAFEDISEALGKIDILISNAGYLPDTKPIAEADVEEWVRGMTINVKGNLILSQAFLKNASDNPTFVHVSTGGCHIAPMPANSAYAVSKMAAARMMEYFAFENPQVRVHIIHPGIVKTDMYKKSSECDLEFPFDDIELPASFTVWIVSPEAEFLRGKFVWSNWDVEGLKAKKEHLLSSQDLTLGLQGWP</sequence>
<evidence type="ECO:0008006" key="5">
    <source>
        <dbReference type="Google" id="ProtNLM"/>
    </source>
</evidence>
<proteinExistence type="inferred from homology"/>
<evidence type="ECO:0000313" key="3">
    <source>
        <dbReference type="EMBL" id="KAF7550911.1"/>
    </source>
</evidence>
<evidence type="ECO:0000256" key="2">
    <source>
        <dbReference type="ARBA" id="ARBA00023002"/>
    </source>
</evidence>
<dbReference type="Pfam" id="PF00106">
    <property type="entry name" value="adh_short"/>
    <property type="match status" value="1"/>
</dbReference>
<dbReference type="SUPFAM" id="SSF51735">
    <property type="entry name" value="NAD(P)-binding Rossmann-fold domains"/>
    <property type="match status" value="1"/>
</dbReference>
<dbReference type="PANTHER" id="PTHR42901:SF1">
    <property type="entry name" value="ALCOHOL DEHYDROGENASE"/>
    <property type="match status" value="1"/>
</dbReference>
<dbReference type="PRINTS" id="PR00081">
    <property type="entry name" value="GDHRDH"/>
</dbReference>
<dbReference type="Proteomes" id="UP000722485">
    <property type="component" value="Unassembled WGS sequence"/>
</dbReference>
<dbReference type="AlphaFoldDB" id="A0A9P5H6T9"/>
<protein>
    <recommendedName>
        <fullName evidence="5">NAD(P)-binding protein</fullName>
    </recommendedName>
</protein>
<dbReference type="InterPro" id="IPR036291">
    <property type="entry name" value="NAD(P)-bd_dom_sf"/>
</dbReference>
<comment type="similarity">
    <text evidence="1">Belongs to the short-chain dehydrogenases/reductases (SDR) family.</text>
</comment>